<protein>
    <submittedName>
        <fullName evidence="4">Carbohydrate-binding protein</fullName>
    </submittedName>
</protein>
<feature type="domain" description="CBM6" evidence="3">
    <location>
        <begin position="191"/>
        <end position="321"/>
    </location>
</feature>
<feature type="compositionally biased region" description="Polar residues" evidence="1">
    <location>
        <begin position="1"/>
        <end position="10"/>
    </location>
</feature>
<feature type="compositionally biased region" description="Low complexity" evidence="1">
    <location>
        <begin position="64"/>
        <end position="104"/>
    </location>
</feature>
<feature type="region of interest" description="Disordered" evidence="1">
    <location>
        <begin position="1"/>
        <end position="124"/>
    </location>
</feature>
<evidence type="ECO:0000256" key="2">
    <source>
        <dbReference type="SAM" id="Phobius"/>
    </source>
</evidence>
<gene>
    <name evidence="4" type="ORF">ACFFTU_07520</name>
</gene>
<dbReference type="SUPFAM" id="SSF49785">
    <property type="entry name" value="Galactose-binding domain-like"/>
    <property type="match status" value="1"/>
</dbReference>
<evidence type="ECO:0000313" key="4">
    <source>
        <dbReference type="EMBL" id="MFB9519790.1"/>
    </source>
</evidence>
<feature type="transmembrane region" description="Helical" evidence="2">
    <location>
        <begin position="130"/>
        <end position="150"/>
    </location>
</feature>
<dbReference type="Gene3D" id="2.60.120.260">
    <property type="entry name" value="Galactose-binding domain-like"/>
    <property type="match status" value="1"/>
</dbReference>
<organism evidence="4 5">
    <name type="scientific">Streptomyces cremeus</name>
    <dbReference type="NCBI Taxonomy" id="66881"/>
    <lineage>
        <taxon>Bacteria</taxon>
        <taxon>Bacillati</taxon>
        <taxon>Actinomycetota</taxon>
        <taxon>Actinomycetes</taxon>
        <taxon>Kitasatosporales</taxon>
        <taxon>Streptomycetaceae</taxon>
        <taxon>Streptomyces</taxon>
    </lineage>
</organism>
<keyword evidence="2" id="KW-0472">Membrane</keyword>
<comment type="caution">
    <text evidence="4">The sequence shown here is derived from an EMBL/GenBank/DDBJ whole genome shotgun (WGS) entry which is preliminary data.</text>
</comment>
<dbReference type="EMBL" id="JBHMCR010000004">
    <property type="protein sequence ID" value="MFB9519790.1"/>
    <property type="molecule type" value="Genomic_DNA"/>
</dbReference>
<evidence type="ECO:0000259" key="3">
    <source>
        <dbReference type="PROSITE" id="PS51175"/>
    </source>
</evidence>
<sequence length="327" mass="33156">MTAGNNGTGTTEDDDPFGYLYEDGRAAGAQPPSSGGGYGYPGSTSQRGVPRTSYNQVRAVGERQYGQQATQGGQQATQAFPQQGQQPYGQPNAHYAAPETQPGGAPAGPAPYQGGTRGGGRGRGPNTKGLLIGAIAVVAAVVIGIGVALVNGDDDKKDQAADKGGTTTGQEQKPSPTAEPTEGEKPPAELPKSDAAMMQLSTGLSAVKEVPGAKSESGTYVPLGAPNSSATWTVKVPSAGKYTLSVNYGIPGQDAKADLTVNGKPHGTGVNMKNFGGTPAGDWAKGWQSTYSFVNLKEGDNTFVIACPAGCQANLASVSLEQGHKGS</sequence>
<dbReference type="InterPro" id="IPR005084">
    <property type="entry name" value="CBM6"/>
</dbReference>
<reference evidence="4 5" key="1">
    <citation type="submission" date="2024-09" db="EMBL/GenBank/DDBJ databases">
        <authorList>
            <person name="Sun Q."/>
            <person name="Mori K."/>
        </authorList>
    </citation>
    <scope>NUCLEOTIDE SEQUENCE [LARGE SCALE GENOMIC DNA]</scope>
    <source>
        <strain evidence="4 5">JCM 4362</strain>
    </source>
</reference>
<feature type="region of interest" description="Disordered" evidence="1">
    <location>
        <begin position="153"/>
        <end position="190"/>
    </location>
</feature>
<accession>A0ABV5P9C2</accession>
<evidence type="ECO:0000313" key="5">
    <source>
        <dbReference type="Proteomes" id="UP001589718"/>
    </source>
</evidence>
<dbReference type="PROSITE" id="PS51175">
    <property type="entry name" value="CBM6"/>
    <property type="match status" value="1"/>
</dbReference>
<keyword evidence="5" id="KW-1185">Reference proteome</keyword>
<proteinExistence type="predicted"/>
<name>A0ABV5P9C2_STRCM</name>
<keyword evidence="2" id="KW-1133">Transmembrane helix</keyword>
<feature type="compositionally biased region" description="Polar residues" evidence="1">
    <location>
        <begin position="44"/>
        <end position="56"/>
    </location>
</feature>
<dbReference type="RefSeq" id="WP_345221549.1">
    <property type="nucleotide sequence ID" value="NZ_BAAAXE010000013.1"/>
</dbReference>
<dbReference type="InterPro" id="IPR008979">
    <property type="entry name" value="Galactose-bd-like_sf"/>
</dbReference>
<dbReference type="Proteomes" id="UP001589718">
    <property type="component" value="Unassembled WGS sequence"/>
</dbReference>
<keyword evidence="2" id="KW-0812">Transmembrane</keyword>
<evidence type="ECO:0000256" key="1">
    <source>
        <dbReference type="SAM" id="MobiDB-lite"/>
    </source>
</evidence>